<name>A0A0A1T696_9HYPO</name>
<dbReference type="Proteomes" id="UP000039046">
    <property type="component" value="Unassembled WGS sequence"/>
</dbReference>
<protein>
    <submittedName>
        <fullName evidence="2">Uncharacterized protein</fullName>
    </submittedName>
</protein>
<evidence type="ECO:0000313" key="3">
    <source>
        <dbReference type="Proteomes" id="UP000039046"/>
    </source>
</evidence>
<feature type="region of interest" description="Disordered" evidence="1">
    <location>
        <begin position="1"/>
        <end position="20"/>
    </location>
</feature>
<proteinExistence type="predicted"/>
<evidence type="ECO:0000313" key="2">
    <source>
        <dbReference type="EMBL" id="CEJ81817.1"/>
    </source>
</evidence>
<reference evidence="2 3" key="1">
    <citation type="journal article" date="2015" name="Genome Announc.">
        <title>Draft Genome Sequence and Gene Annotation of the Entomopathogenic Fungus Verticillium hemipterigenum.</title>
        <authorList>
            <person name="Horn F."/>
            <person name="Habel A."/>
            <person name="Scharf D.H."/>
            <person name="Dworschak J."/>
            <person name="Brakhage A.A."/>
            <person name="Guthke R."/>
            <person name="Hertweck C."/>
            <person name="Linde J."/>
        </authorList>
    </citation>
    <scope>NUCLEOTIDE SEQUENCE [LARGE SCALE GENOMIC DNA]</scope>
</reference>
<gene>
    <name evidence="2" type="ORF">VHEMI01927</name>
</gene>
<dbReference type="AlphaFoldDB" id="A0A0A1T696"/>
<sequence length="113" mass="12756">MPSWQDLPTVRSDDDTDQDVNAVDNRAQFPIETFGPDNTGGISNDLTVFSAHVDFDLDATHLEFLGPEFVVVEMPDYPPHQDGRYYCRDAECDPRPSFTTGSALKYYDPYSPM</sequence>
<evidence type="ECO:0000256" key="1">
    <source>
        <dbReference type="SAM" id="MobiDB-lite"/>
    </source>
</evidence>
<keyword evidence="3" id="KW-1185">Reference proteome</keyword>
<accession>A0A0A1T696</accession>
<dbReference type="EMBL" id="CDHN01000001">
    <property type="protein sequence ID" value="CEJ81817.1"/>
    <property type="molecule type" value="Genomic_DNA"/>
</dbReference>
<organism evidence="2 3">
    <name type="scientific">[Torrubiella] hemipterigena</name>
    <dbReference type="NCBI Taxonomy" id="1531966"/>
    <lineage>
        <taxon>Eukaryota</taxon>
        <taxon>Fungi</taxon>
        <taxon>Dikarya</taxon>
        <taxon>Ascomycota</taxon>
        <taxon>Pezizomycotina</taxon>
        <taxon>Sordariomycetes</taxon>
        <taxon>Hypocreomycetidae</taxon>
        <taxon>Hypocreales</taxon>
        <taxon>Clavicipitaceae</taxon>
        <taxon>Clavicipitaceae incertae sedis</taxon>
        <taxon>'Torrubiella' clade</taxon>
    </lineage>
</organism>
<dbReference type="HOGENOM" id="CLU_2135276_0_0_1"/>